<dbReference type="GeneID" id="96248565"/>
<protein>
    <submittedName>
        <fullName evidence="3">Uncharacterized protein</fullName>
    </submittedName>
</protein>
<keyword evidence="2" id="KW-0472">Membrane</keyword>
<organism evidence="3 4">
    <name type="scientific">Nocardia rhamnosiphila</name>
    <dbReference type="NCBI Taxonomy" id="426716"/>
    <lineage>
        <taxon>Bacteria</taxon>
        <taxon>Bacillati</taxon>
        <taxon>Actinomycetota</taxon>
        <taxon>Actinomycetes</taxon>
        <taxon>Mycobacteriales</taxon>
        <taxon>Nocardiaceae</taxon>
        <taxon>Nocardia</taxon>
    </lineage>
</organism>
<feature type="transmembrane region" description="Helical" evidence="2">
    <location>
        <begin position="32"/>
        <end position="54"/>
    </location>
</feature>
<keyword evidence="4" id="KW-1185">Reference proteome</keyword>
<dbReference type="Proteomes" id="UP001550628">
    <property type="component" value="Unassembled WGS sequence"/>
</dbReference>
<reference evidence="3 4" key="1">
    <citation type="submission" date="2024-06" db="EMBL/GenBank/DDBJ databases">
        <title>The Natural Products Discovery Center: Release of the First 8490 Sequenced Strains for Exploring Actinobacteria Biosynthetic Diversity.</title>
        <authorList>
            <person name="Kalkreuter E."/>
            <person name="Kautsar S.A."/>
            <person name="Yang D."/>
            <person name="Bader C.D."/>
            <person name="Teijaro C.N."/>
            <person name="Fluegel L."/>
            <person name="Davis C.M."/>
            <person name="Simpson J.R."/>
            <person name="Lauterbach L."/>
            <person name="Steele A.D."/>
            <person name="Gui C."/>
            <person name="Meng S."/>
            <person name="Li G."/>
            <person name="Viehrig K."/>
            <person name="Ye F."/>
            <person name="Su P."/>
            <person name="Kiefer A.F."/>
            <person name="Nichols A."/>
            <person name="Cepeda A.J."/>
            <person name="Yan W."/>
            <person name="Fan B."/>
            <person name="Jiang Y."/>
            <person name="Adhikari A."/>
            <person name="Zheng C.-J."/>
            <person name="Schuster L."/>
            <person name="Cowan T.M."/>
            <person name="Smanski M.J."/>
            <person name="Chevrette M.G."/>
            <person name="De Carvalho L.P.S."/>
            <person name="Shen B."/>
        </authorList>
    </citation>
    <scope>NUCLEOTIDE SEQUENCE [LARGE SCALE GENOMIC DNA]</scope>
    <source>
        <strain evidence="3 4">NPDC019708</strain>
    </source>
</reference>
<feature type="region of interest" description="Disordered" evidence="1">
    <location>
        <begin position="171"/>
        <end position="198"/>
    </location>
</feature>
<evidence type="ECO:0000256" key="1">
    <source>
        <dbReference type="SAM" id="MobiDB-lite"/>
    </source>
</evidence>
<dbReference type="EMBL" id="JBEYBF010000036">
    <property type="protein sequence ID" value="MEU1956330.1"/>
    <property type="molecule type" value="Genomic_DNA"/>
</dbReference>
<keyword evidence="2" id="KW-1133">Transmembrane helix</keyword>
<comment type="caution">
    <text evidence="3">The sequence shown here is derived from an EMBL/GenBank/DDBJ whole genome shotgun (WGS) entry which is preliminary data.</text>
</comment>
<sequence length="198" mass="20941">MTQVIKVFTPVKRVPTMIGKAQNGQKLPFGPYTLPQVAGVAVGLILTGLGAMTLPVNPAITFLVGVALTVVIGFGLGLIPYTGVRLLSRIVWFGRLVLYPKPALASGMPVTPESARITMFVEETVVAILPHEPAASMSARERGKRNAARGGQILEMLGTNRFLRPVEVVEPATASGTPSNWRTMIGGNGGRPKSGEGR</sequence>
<accession>A0ABV2WZL3</accession>
<proteinExistence type="predicted"/>
<feature type="transmembrane region" description="Helical" evidence="2">
    <location>
        <begin position="60"/>
        <end position="79"/>
    </location>
</feature>
<keyword evidence="2" id="KW-0812">Transmembrane</keyword>
<gene>
    <name evidence="3" type="ORF">ABZ510_31355</name>
</gene>
<evidence type="ECO:0000313" key="3">
    <source>
        <dbReference type="EMBL" id="MEU1956330.1"/>
    </source>
</evidence>
<evidence type="ECO:0000313" key="4">
    <source>
        <dbReference type="Proteomes" id="UP001550628"/>
    </source>
</evidence>
<dbReference type="RefSeq" id="WP_063834231.1">
    <property type="nucleotide sequence ID" value="NZ_JBEXYG010000025.1"/>
</dbReference>
<name>A0ABV2WZL3_9NOCA</name>
<evidence type="ECO:0000256" key="2">
    <source>
        <dbReference type="SAM" id="Phobius"/>
    </source>
</evidence>